<evidence type="ECO:0000313" key="4">
    <source>
        <dbReference type="Proteomes" id="UP000470446"/>
    </source>
</evidence>
<dbReference type="Proteomes" id="UP000470446">
    <property type="component" value="Unassembled WGS sequence"/>
</dbReference>
<keyword evidence="2" id="KW-0472">Membrane</keyword>
<evidence type="ECO:0000256" key="2">
    <source>
        <dbReference type="SAM" id="Phobius"/>
    </source>
</evidence>
<proteinExistence type="predicted"/>
<sequence length="53" mass="5341">MDSPFLPHAPGCACDGTRDVSSPPAPRRVSAMRTAMLCIAGATVAAAMVAVLV</sequence>
<protein>
    <submittedName>
        <fullName evidence="3">Uncharacterized protein</fullName>
    </submittedName>
</protein>
<dbReference type="RefSeq" id="WP_164247239.1">
    <property type="nucleotide sequence ID" value="NZ_JAAGMA010000703.1"/>
</dbReference>
<comment type="caution">
    <text evidence="3">The sequence shown here is derived from an EMBL/GenBank/DDBJ whole genome shotgun (WGS) entry which is preliminary data.</text>
</comment>
<feature type="region of interest" description="Disordered" evidence="1">
    <location>
        <begin position="1"/>
        <end position="27"/>
    </location>
</feature>
<gene>
    <name evidence="3" type="ORF">G3I32_26300</name>
</gene>
<dbReference type="EMBL" id="JAAGMA010000703">
    <property type="protein sequence ID" value="NEB12304.1"/>
    <property type="molecule type" value="Genomic_DNA"/>
</dbReference>
<dbReference type="AlphaFoldDB" id="A0A7K3PQR8"/>
<keyword evidence="2" id="KW-1133">Transmembrane helix</keyword>
<accession>A0A7K3PQR8</accession>
<evidence type="ECO:0000256" key="1">
    <source>
        <dbReference type="SAM" id="MobiDB-lite"/>
    </source>
</evidence>
<feature type="transmembrane region" description="Helical" evidence="2">
    <location>
        <begin position="31"/>
        <end position="52"/>
    </location>
</feature>
<evidence type="ECO:0000313" key="3">
    <source>
        <dbReference type="EMBL" id="NEB12304.1"/>
    </source>
</evidence>
<name>A0A7K3PQR8_9ACTN</name>
<organism evidence="3 4">
    <name type="scientific">Streptomyces coelicoflavus</name>
    <dbReference type="NCBI Taxonomy" id="285562"/>
    <lineage>
        <taxon>Bacteria</taxon>
        <taxon>Bacillati</taxon>
        <taxon>Actinomycetota</taxon>
        <taxon>Actinomycetes</taxon>
        <taxon>Kitasatosporales</taxon>
        <taxon>Streptomycetaceae</taxon>
        <taxon>Streptomyces</taxon>
    </lineage>
</organism>
<keyword evidence="2" id="KW-0812">Transmembrane</keyword>
<reference evidence="3 4" key="1">
    <citation type="submission" date="2020-01" db="EMBL/GenBank/DDBJ databases">
        <title>Insect and environment-associated Actinomycetes.</title>
        <authorList>
            <person name="Currrie C."/>
            <person name="Chevrette M."/>
            <person name="Carlson C."/>
            <person name="Stubbendieck R."/>
            <person name="Wendt-Pienkowski E."/>
        </authorList>
    </citation>
    <scope>NUCLEOTIDE SEQUENCE [LARGE SCALE GENOMIC DNA]</scope>
    <source>
        <strain evidence="3 4">SID14163</strain>
    </source>
</reference>